<dbReference type="Pfam" id="PF00266">
    <property type="entry name" value="Aminotran_5"/>
    <property type="match status" value="1"/>
</dbReference>
<evidence type="ECO:0000313" key="13">
    <source>
        <dbReference type="Proteomes" id="UP000195455"/>
    </source>
</evidence>
<dbReference type="PANTHER" id="PTHR11601:SF34">
    <property type="entry name" value="CYSTEINE DESULFURASE"/>
    <property type="match status" value="1"/>
</dbReference>
<feature type="domain" description="Aminotransferase class V" evidence="11">
    <location>
        <begin position="2"/>
        <end position="361"/>
    </location>
</feature>
<dbReference type="Proteomes" id="UP000195455">
    <property type="component" value="Unassembled WGS sequence"/>
</dbReference>
<keyword evidence="6" id="KW-0663">Pyridoxal phosphate</keyword>
<organism evidence="12 13">
    <name type="scientific">Anaerotignum lactatifermentans</name>
    <dbReference type="NCBI Taxonomy" id="160404"/>
    <lineage>
        <taxon>Bacteria</taxon>
        <taxon>Bacillati</taxon>
        <taxon>Bacillota</taxon>
        <taxon>Clostridia</taxon>
        <taxon>Lachnospirales</taxon>
        <taxon>Anaerotignaceae</taxon>
        <taxon>Anaerotignum</taxon>
    </lineage>
</organism>
<evidence type="ECO:0000256" key="4">
    <source>
        <dbReference type="ARBA" id="ARBA00022679"/>
    </source>
</evidence>
<evidence type="ECO:0000256" key="1">
    <source>
        <dbReference type="ARBA" id="ARBA00001933"/>
    </source>
</evidence>
<evidence type="ECO:0000256" key="8">
    <source>
        <dbReference type="ARBA" id="ARBA00023014"/>
    </source>
</evidence>
<dbReference type="SUPFAM" id="SSF53383">
    <property type="entry name" value="PLP-dependent transferases"/>
    <property type="match status" value="1"/>
</dbReference>
<evidence type="ECO:0000313" key="12">
    <source>
        <dbReference type="EMBL" id="OUN41569.1"/>
    </source>
</evidence>
<dbReference type="GO" id="GO:0046872">
    <property type="term" value="F:metal ion binding"/>
    <property type="evidence" value="ECO:0007669"/>
    <property type="project" value="UniProtKB-KW"/>
</dbReference>
<dbReference type="EMBL" id="NFHM01000017">
    <property type="protein sequence ID" value="OUN41569.1"/>
    <property type="molecule type" value="Genomic_DNA"/>
</dbReference>
<keyword evidence="4" id="KW-0808">Transferase</keyword>
<dbReference type="AlphaFoldDB" id="A0A1Y3U589"/>
<dbReference type="Gene3D" id="3.40.640.10">
    <property type="entry name" value="Type I PLP-dependent aspartate aminotransferase-like (Major domain)"/>
    <property type="match status" value="1"/>
</dbReference>
<dbReference type="InterPro" id="IPR015422">
    <property type="entry name" value="PyrdxlP-dep_Trfase_small"/>
</dbReference>
<accession>A0A1Y3U589</accession>
<dbReference type="InterPro" id="IPR000192">
    <property type="entry name" value="Aminotrans_V_dom"/>
</dbReference>
<dbReference type="FunFam" id="3.40.640.10:FF:000084">
    <property type="entry name" value="IscS-like cysteine desulfurase"/>
    <property type="match status" value="1"/>
</dbReference>
<evidence type="ECO:0000256" key="6">
    <source>
        <dbReference type="ARBA" id="ARBA00022898"/>
    </source>
</evidence>
<keyword evidence="8" id="KW-0411">Iron-sulfur</keyword>
<protein>
    <recommendedName>
        <fullName evidence="3">cysteine desulfurase</fullName>
        <ecNumber evidence="3">2.8.1.7</ecNumber>
    </recommendedName>
</protein>
<comment type="caution">
    <text evidence="12">The sequence shown here is derived from an EMBL/GenBank/DDBJ whole genome shotgun (WGS) entry which is preliminary data.</text>
</comment>
<dbReference type="EC" id="2.8.1.7" evidence="3"/>
<reference evidence="13" key="1">
    <citation type="submission" date="2017-04" db="EMBL/GenBank/DDBJ databases">
        <title>Function of individual gut microbiota members based on whole genome sequencing of pure cultures obtained from chicken caecum.</title>
        <authorList>
            <person name="Medvecky M."/>
            <person name="Cejkova D."/>
            <person name="Polansky O."/>
            <person name="Karasova D."/>
            <person name="Kubasova T."/>
            <person name="Cizek A."/>
            <person name="Rychlik I."/>
        </authorList>
    </citation>
    <scope>NUCLEOTIDE SEQUENCE [LARGE SCALE GENOMIC DNA]</scope>
    <source>
        <strain evidence="13">An75</strain>
    </source>
</reference>
<gene>
    <name evidence="12" type="ORF">B5G26_11000</name>
</gene>
<dbReference type="InterPro" id="IPR015424">
    <property type="entry name" value="PyrdxlP-dep_Trfase"/>
</dbReference>
<dbReference type="InterPro" id="IPR015421">
    <property type="entry name" value="PyrdxlP-dep_Trfase_major"/>
</dbReference>
<evidence type="ECO:0000256" key="10">
    <source>
        <dbReference type="RuleBase" id="RU004504"/>
    </source>
</evidence>
<dbReference type="InterPro" id="IPR020578">
    <property type="entry name" value="Aminotrans_V_PyrdxlP_BS"/>
</dbReference>
<evidence type="ECO:0000256" key="5">
    <source>
        <dbReference type="ARBA" id="ARBA00022723"/>
    </source>
</evidence>
<evidence type="ECO:0000256" key="3">
    <source>
        <dbReference type="ARBA" id="ARBA00012239"/>
    </source>
</evidence>
<comment type="similarity">
    <text evidence="2">Belongs to the class-V pyridoxal-phosphate-dependent aminotransferase family. NifS/IscS subfamily.</text>
</comment>
<dbReference type="PROSITE" id="PS00595">
    <property type="entry name" value="AA_TRANSFER_CLASS_5"/>
    <property type="match status" value="1"/>
</dbReference>
<keyword evidence="7" id="KW-0408">Iron</keyword>
<dbReference type="GO" id="GO:0051536">
    <property type="term" value="F:iron-sulfur cluster binding"/>
    <property type="evidence" value="ECO:0007669"/>
    <property type="project" value="UniProtKB-KW"/>
</dbReference>
<comment type="cofactor">
    <cofactor evidence="1 10">
        <name>pyridoxal 5'-phosphate</name>
        <dbReference type="ChEBI" id="CHEBI:597326"/>
    </cofactor>
</comment>
<dbReference type="Gene3D" id="1.10.260.50">
    <property type="match status" value="1"/>
</dbReference>
<sequence length="378" mass="40982">MIYADNAATTQLDMDAFEAMKPYLLGEYGNASQPYSFARTARKALQESRRLIAECIGALPEEIFFTSGGTESDNWAIKGSAFSDSEKRTMITSTIEHHAILRACADIERLGYPVTYLSATSSGTIDPSELSKWINEKTRLVSIMMANNEIGSIQDISALADIAHSKNVLFHTDAVQAVGHWPIDVAELDVDMLSASAHKFNGPKGIGFLYVRKGTIIRPYCSGGGQELGMRAGTENIAAIVGMATALKKNISELAKSTAHLQYMEDCLINGLRKNQVFFIRNGSEKHIPGNISLSFAGYSGESLLHRLDLMGICVSTGSACDGNSTQISHVLQAIGLDEEIAKGTIRISLGKYNTEDDVNNIVSALVKIIAAYEKKKT</sequence>
<proteinExistence type="inferred from homology"/>
<keyword evidence="5" id="KW-0479">Metal-binding</keyword>
<dbReference type="GO" id="GO:0031071">
    <property type="term" value="F:cysteine desulfurase activity"/>
    <property type="evidence" value="ECO:0007669"/>
    <property type="project" value="UniProtKB-EC"/>
</dbReference>
<evidence type="ECO:0000256" key="2">
    <source>
        <dbReference type="ARBA" id="ARBA00006490"/>
    </source>
</evidence>
<evidence type="ECO:0000259" key="11">
    <source>
        <dbReference type="Pfam" id="PF00266"/>
    </source>
</evidence>
<evidence type="ECO:0000256" key="9">
    <source>
        <dbReference type="ARBA" id="ARBA00050776"/>
    </source>
</evidence>
<dbReference type="PIRSF" id="PIRSF005572">
    <property type="entry name" value="NifS"/>
    <property type="match status" value="1"/>
</dbReference>
<name>A0A1Y3U589_9FIRM</name>
<evidence type="ECO:0000256" key="7">
    <source>
        <dbReference type="ARBA" id="ARBA00023004"/>
    </source>
</evidence>
<dbReference type="InterPro" id="IPR016454">
    <property type="entry name" value="Cysteine_dSase"/>
</dbReference>
<comment type="catalytic activity">
    <reaction evidence="9">
        <text>(sulfur carrier)-H + L-cysteine = (sulfur carrier)-SH + L-alanine</text>
        <dbReference type="Rhea" id="RHEA:43892"/>
        <dbReference type="Rhea" id="RHEA-COMP:14737"/>
        <dbReference type="Rhea" id="RHEA-COMP:14739"/>
        <dbReference type="ChEBI" id="CHEBI:29917"/>
        <dbReference type="ChEBI" id="CHEBI:35235"/>
        <dbReference type="ChEBI" id="CHEBI:57972"/>
        <dbReference type="ChEBI" id="CHEBI:64428"/>
        <dbReference type="EC" id="2.8.1.7"/>
    </reaction>
</comment>
<dbReference type="Gene3D" id="3.90.1150.10">
    <property type="entry name" value="Aspartate Aminotransferase, domain 1"/>
    <property type="match status" value="1"/>
</dbReference>
<dbReference type="PANTHER" id="PTHR11601">
    <property type="entry name" value="CYSTEINE DESULFURYLASE FAMILY MEMBER"/>
    <property type="match status" value="1"/>
</dbReference>